<dbReference type="GO" id="GO:0008270">
    <property type="term" value="F:zinc ion binding"/>
    <property type="evidence" value="ECO:0007669"/>
    <property type="project" value="UniProtKB-KW"/>
</dbReference>
<dbReference type="GO" id="GO:0006357">
    <property type="term" value="P:regulation of transcription by RNA polymerase II"/>
    <property type="evidence" value="ECO:0007669"/>
    <property type="project" value="TreeGrafter"/>
</dbReference>
<dbReference type="Proteomes" id="UP001054902">
    <property type="component" value="Unassembled WGS sequence"/>
</dbReference>
<name>A0AAD3HFH2_9STRA</name>
<evidence type="ECO:0000259" key="6">
    <source>
        <dbReference type="PROSITE" id="PS50016"/>
    </source>
</evidence>
<organism evidence="7 8">
    <name type="scientific">Chaetoceros tenuissimus</name>
    <dbReference type="NCBI Taxonomy" id="426638"/>
    <lineage>
        <taxon>Eukaryota</taxon>
        <taxon>Sar</taxon>
        <taxon>Stramenopiles</taxon>
        <taxon>Ochrophyta</taxon>
        <taxon>Bacillariophyta</taxon>
        <taxon>Coscinodiscophyceae</taxon>
        <taxon>Chaetocerotophycidae</taxon>
        <taxon>Chaetocerotales</taxon>
        <taxon>Chaetocerotaceae</taxon>
        <taxon>Chaetoceros</taxon>
    </lineage>
</organism>
<feature type="region of interest" description="Disordered" evidence="5">
    <location>
        <begin position="568"/>
        <end position="616"/>
    </location>
</feature>
<comment type="caution">
    <text evidence="7">The sequence shown here is derived from an EMBL/GenBank/DDBJ whole genome shotgun (WGS) entry which is preliminary data.</text>
</comment>
<dbReference type="Gene3D" id="3.30.40.10">
    <property type="entry name" value="Zinc/RING finger domain, C3HC4 (zinc finger)"/>
    <property type="match status" value="1"/>
</dbReference>
<evidence type="ECO:0000256" key="5">
    <source>
        <dbReference type="SAM" id="MobiDB-lite"/>
    </source>
</evidence>
<feature type="region of interest" description="Disordered" evidence="5">
    <location>
        <begin position="449"/>
        <end position="495"/>
    </location>
</feature>
<evidence type="ECO:0000256" key="2">
    <source>
        <dbReference type="ARBA" id="ARBA00022771"/>
    </source>
</evidence>
<evidence type="ECO:0000256" key="1">
    <source>
        <dbReference type="ARBA" id="ARBA00022723"/>
    </source>
</evidence>
<keyword evidence="1" id="KW-0479">Metal-binding</keyword>
<accession>A0AAD3HFH2</accession>
<dbReference type="SUPFAM" id="SSF57903">
    <property type="entry name" value="FYVE/PHD zinc finger"/>
    <property type="match status" value="1"/>
</dbReference>
<feature type="compositionally biased region" description="Basic residues" evidence="5">
    <location>
        <begin position="576"/>
        <end position="585"/>
    </location>
</feature>
<feature type="compositionally biased region" description="Basic and acidic residues" evidence="5">
    <location>
        <begin position="1"/>
        <end position="18"/>
    </location>
</feature>
<dbReference type="InterPro" id="IPR013083">
    <property type="entry name" value="Znf_RING/FYVE/PHD"/>
</dbReference>
<evidence type="ECO:0000313" key="7">
    <source>
        <dbReference type="EMBL" id="GFH61997.1"/>
    </source>
</evidence>
<reference evidence="7 8" key="1">
    <citation type="journal article" date="2021" name="Sci. Rep.">
        <title>The genome of the diatom Chaetoceros tenuissimus carries an ancient integrated fragment of an extant virus.</title>
        <authorList>
            <person name="Hongo Y."/>
            <person name="Kimura K."/>
            <person name="Takaki Y."/>
            <person name="Yoshida Y."/>
            <person name="Baba S."/>
            <person name="Kobayashi G."/>
            <person name="Nagasaki K."/>
            <person name="Hano T."/>
            <person name="Tomaru Y."/>
        </authorList>
    </citation>
    <scope>NUCLEOTIDE SEQUENCE [LARGE SCALE GENOMIC DNA]</scope>
    <source>
        <strain evidence="7 8">NIES-3715</strain>
    </source>
</reference>
<gene>
    <name evidence="7" type="ORF">CTEN210_18473</name>
</gene>
<dbReference type="SMART" id="SM00249">
    <property type="entry name" value="PHD"/>
    <property type="match status" value="1"/>
</dbReference>
<dbReference type="PANTHER" id="PTHR13793:SF107">
    <property type="entry name" value="BROMODOMAIN-CONTAINING PROTEIN HOMOLOG"/>
    <property type="match status" value="1"/>
</dbReference>
<evidence type="ECO:0000256" key="3">
    <source>
        <dbReference type="ARBA" id="ARBA00022833"/>
    </source>
</evidence>
<feature type="domain" description="PHD-type" evidence="6">
    <location>
        <begin position="137"/>
        <end position="193"/>
    </location>
</feature>
<dbReference type="EMBL" id="BLLK01000075">
    <property type="protein sequence ID" value="GFH61997.1"/>
    <property type="molecule type" value="Genomic_DNA"/>
</dbReference>
<dbReference type="InterPro" id="IPR050701">
    <property type="entry name" value="Histone_Mod_Regulator"/>
</dbReference>
<protein>
    <recommendedName>
        <fullName evidence="6">PHD-type domain-containing protein</fullName>
    </recommendedName>
</protein>
<dbReference type="InterPro" id="IPR019787">
    <property type="entry name" value="Znf_PHD-finger"/>
</dbReference>
<dbReference type="InterPro" id="IPR011011">
    <property type="entry name" value="Znf_FYVE_PHD"/>
</dbReference>
<dbReference type="PANTHER" id="PTHR13793">
    <property type="entry name" value="PHD FINGER PROTEINS"/>
    <property type="match status" value="1"/>
</dbReference>
<sequence>MSESRGNGRERSKGDLSKLNKNRKRDRLHPSITCNETHERLGNVSEISRELTRVNLESYIGKKILKDFGGTTTLGTTYVGTITQLLKDEDDGTPFLQVTYEDGDQEEFVEEDMELLDELIEEYDLRESPTKFAFDKNLICDICNKGDGYKDMTMQKCSECGVAVHEDCYSINSYAFLGGRKWKQWKCHACASVGHTISAIRQSNSHIEQVTVRKRPVHCALCNFHSGNHAMHPFYNTHGSNGLPYLAVNSQEEGVQWVHTLCALALSTHEQFNLIYYCNDEGKYELDNENKNDEESRISNEDELEDRSHLDFNYRKGDYTLVTTTTHRYVLNLEIKRAKGLKKLCQDYTCIVCDKNSHHSQMIAVKCGNRKHECKKAFHIGCAKWGNTNVMIYHTEKPLRWYVCCSKGCKSRFRKELADGDFSELDNSLEARRMTENVGKQYIDEDFVSRDEEDEEQKQSDKDNVTVSSTTKKSRKCTSQTKKHNDSLISNSEKHEIREKERAENCLKMKVDLEARLKYCDSINKINRAFDECKSHFRNQESIPTVTFNKCWEESREDLERMVKNKRKEIESSLKGTKKPRKAKKKNNENQWDHLFVNRGFQMGDPRSRLDNTSSE</sequence>
<keyword evidence="8" id="KW-1185">Reference proteome</keyword>
<evidence type="ECO:0000256" key="4">
    <source>
        <dbReference type="PROSITE-ProRule" id="PRU00146"/>
    </source>
</evidence>
<keyword evidence="3" id="KW-0862">Zinc</keyword>
<evidence type="ECO:0000313" key="8">
    <source>
        <dbReference type="Proteomes" id="UP001054902"/>
    </source>
</evidence>
<dbReference type="InterPro" id="IPR001965">
    <property type="entry name" value="Znf_PHD"/>
</dbReference>
<proteinExistence type="predicted"/>
<keyword evidence="2 4" id="KW-0863">Zinc-finger</keyword>
<feature type="region of interest" description="Disordered" evidence="5">
    <location>
        <begin position="1"/>
        <end position="31"/>
    </location>
</feature>
<dbReference type="PROSITE" id="PS50016">
    <property type="entry name" value="ZF_PHD_2"/>
    <property type="match status" value="1"/>
</dbReference>
<dbReference type="AlphaFoldDB" id="A0AAD3HFH2"/>